<dbReference type="RefSeq" id="WP_055765097.1">
    <property type="nucleotide sequence ID" value="NZ_LDJG01000025.1"/>
</dbReference>
<keyword evidence="2 5" id="KW-0812">Transmembrane</keyword>
<feature type="transmembrane region" description="Helical" evidence="5">
    <location>
        <begin position="33"/>
        <end position="54"/>
    </location>
</feature>
<keyword evidence="4 5" id="KW-0472">Membrane</keyword>
<sequence length="349" mass="39672">MDVHGWAPVMWLADHVVTPALQALGRHDDPHDIAIALLLTALQLTLIAGVFRPLESLWPAERWQDRNLTRVDRTYTLLMLLGLFPLFSYLVLAPLASLGGSPETVQGPHGLRAWVPWFQQHPWLLFAVYYLLYDFVYYWMHRAQHAIPWWWALHSLHHSQRQLSCWSNDRGSWLDGMLQSVILAGVGLLAGVEADEFAALMLLGELVQNYSHTNVRFGFGRWGSRLAVDPVFHRLHHMVVDPQRPGLHNCNFGQVFAFWDVLFGTALYGEPIRPTGVADPVVDADNQRGVLAMQWHAVRRFWGTVRRPLGWKFGEVAFSEDCEPVPVEHASVEHAPVEHDDTAHPSTES</sequence>
<dbReference type="Pfam" id="PF04116">
    <property type="entry name" value="FA_hydroxylase"/>
    <property type="match status" value="1"/>
</dbReference>
<feature type="transmembrane region" description="Helical" evidence="5">
    <location>
        <begin position="75"/>
        <end position="100"/>
    </location>
</feature>
<evidence type="ECO:0000256" key="2">
    <source>
        <dbReference type="ARBA" id="ARBA00022692"/>
    </source>
</evidence>
<keyword evidence="8" id="KW-1185">Reference proteome</keyword>
<dbReference type="PANTHER" id="PTHR11863">
    <property type="entry name" value="STEROL DESATURASE"/>
    <property type="match status" value="1"/>
</dbReference>
<evidence type="ECO:0000256" key="4">
    <source>
        <dbReference type="ARBA" id="ARBA00023136"/>
    </source>
</evidence>
<keyword evidence="3 5" id="KW-1133">Transmembrane helix</keyword>
<dbReference type="InterPro" id="IPR006694">
    <property type="entry name" value="Fatty_acid_hydroxylase"/>
</dbReference>
<evidence type="ECO:0000256" key="3">
    <source>
        <dbReference type="ARBA" id="ARBA00022989"/>
    </source>
</evidence>
<dbReference type="Proteomes" id="UP000050902">
    <property type="component" value="Unassembled WGS sequence"/>
</dbReference>
<evidence type="ECO:0000259" key="6">
    <source>
        <dbReference type="Pfam" id="PF04116"/>
    </source>
</evidence>
<organism evidence="7 8">
    <name type="scientific">Stenotrophomonas nitritireducens</name>
    <dbReference type="NCBI Taxonomy" id="83617"/>
    <lineage>
        <taxon>Bacteria</taxon>
        <taxon>Pseudomonadati</taxon>
        <taxon>Pseudomonadota</taxon>
        <taxon>Gammaproteobacteria</taxon>
        <taxon>Lysobacterales</taxon>
        <taxon>Lysobacteraceae</taxon>
        <taxon>Stenotrophomonas</taxon>
    </lineage>
</organism>
<comment type="caution">
    <text evidence="7">The sequence shown here is derived from an EMBL/GenBank/DDBJ whole genome shotgun (WGS) entry which is preliminary data.</text>
</comment>
<gene>
    <name evidence="7" type="ORF">ABB22_14795</name>
</gene>
<dbReference type="InterPro" id="IPR050307">
    <property type="entry name" value="Sterol_Desaturase_Related"/>
</dbReference>
<protein>
    <submittedName>
        <fullName evidence="7">Fatty acid hydroxylase</fullName>
    </submittedName>
</protein>
<reference evidence="7 8" key="1">
    <citation type="submission" date="2015-05" db="EMBL/GenBank/DDBJ databases">
        <title>Genome sequencing and analysis of members of genus Stenotrophomonas.</title>
        <authorList>
            <person name="Patil P.P."/>
            <person name="Midha S."/>
            <person name="Patil P.B."/>
        </authorList>
    </citation>
    <scope>NUCLEOTIDE SEQUENCE [LARGE SCALE GENOMIC DNA]</scope>
    <source>
        <strain evidence="7 8">DSM 12575</strain>
    </source>
</reference>
<dbReference type="EMBL" id="LDJG01000025">
    <property type="protein sequence ID" value="KRG55090.1"/>
    <property type="molecule type" value="Genomic_DNA"/>
</dbReference>
<comment type="subcellular location">
    <subcellularLocation>
        <location evidence="1">Membrane</location>
    </subcellularLocation>
</comment>
<evidence type="ECO:0000313" key="7">
    <source>
        <dbReference type="EMBL" id="KRG55090.1"/>
    </source>
</evidence>
<feature type="transmembrane region" description="Helical" evidence="5">
    <location>
        <begin position="120"/>
        <end position="140"/>
    </location>
</feature>
<name>A0ABR5NGV2_9GAMM</name>
<accession>A0ABR5NGV2</accession>
<proteinExistence type="predicted"/>
<evidence type="ECO:0000256" key="1">
    <source>
        <dbReference type="ARBA" id="ARBA00004370"/>
    </source>
</evidence>
<evidence type="ECO:0000256" key="5">
    <source>
        <dbReference type="SAM" id="Phobius"/>
    </source>
</evidence>
<evidence type="ECO:0000313" key="8">
    <source>
        <dbReference type="Proteomes" id="UP000050902"/>
    </source>
</evidence>
<feature type="domain" description="Fatty acid hydroxylase" evidence="6">
    <location>
        <begin position="126"/>
        <end position="265"/>
    </location>
</feature>